<dbReference type="Proteomes" id="UP000232323">
    <property type="component" value="Unassembled WGS sequence"/>
</dbReference>
<feature type="region of interest" description="Disordered" evidence="1">
    <location>
        <begin position="168"/>
        <end position="204"/>
    </location>
</feature>
<feature type="compositionally biased region" description="Polar residues" evidence="1">
    <location>
        <begin position="168"/>
        <end position="184"/>
    </location>
</feature>
<evidence type="ECO:0000313" key="3">
    <source>
        <dbReference type="Proteomes" id="UP000232323"/>
    </source>
</evidence>
<dbReference type="AlphaFoldDB" id="A0A250XII3"/>
<reference evidence="2 3" key="1">
    <citation type="submission" date="2017-08" db="EMBL/GenBank/DDBJ databases">
        <title>Acidophilic green algal genome provides insights into adaptation to an acidic environment.</title>
        <authorList>
            <person name="Hirooka S."/>
            <person name="Hirose Y."/>
            <person name="Kanesaki Y."/>
            <person name="Higuchi S."/>
            <person name="Fujiwara T."/>
            <person name="Onuma R."/>
            <person name="Era A."/>
            <person name="Ohbayashi R."/>
            <person name="Uzuka A."/>
            <person name="Nozaki H."/>
            <person name="Yoshikawa H."/>
            <person name="Miyagishima S.Y."/>
        </authorList>
    </citation>
    <scope>NUCLEOTIDE SEQUENCE [LARGE SCALE GENOMIC DNA]</scope>
    <source>
        <strain evidence="2 3">NIES-2499</strain>
    </source>
</reference>
<keyword evidence="3" id="KW-1185">Reference proteome</keyword>
<proteinExistence type="predicted"/>
<feature type="compositionally biased region" description="Low complexity" evidence="1">
    <location>
        <begin position="193"/>
        <end position="204"/>
    </location>
</feature>
<sequence>MNSPSICITDPPARAQCMYKVVAMLEGVATSIYDGTTIYPVGHTVHHPVAPNHRGGLYCYHTVEECLARDDVTFPRECALLGAPRAILQVLAWNCPDVLVPVTYGKKIAFSHLHVRTIIPMPSSWTAMRAGEATMHLPDAMTASTSSTDGGSGRTVLTHAQLISTPTTQDICDQPVTRSSNSSAGPEGVQNIAARPSVARPSSARVARSQARTIELELEVSAMEDQLRRARGLLL</sequence>
<dbReference type="OrthoDB" id="530589at2759"/>
<gene>
    <name evidence="2" type="ORF">CEUSTIGMA_g10148.t1</name>
</gene>
<name>A0A250XII3_9CHLO</name>
<evidence type="ECO:0000313" key="2">
    <source>
        <dbReference type="EMBL" id="GAX82722.1"/>
    </source>
</evidence>
<organism evidence="2 3">
    <name type="scientific">Chlamydomonas eustigma</name>
    <dbReference type="NCBI Taxonomy" id="1157962"/>
    <lineage>
        <taxon>Eukaryota</taxon>
        <taxon>Viridiplantae</taxon>
        <taxon>Chlorophyta</taxon>
        <taxon>core chlorophytes</taxon>
        <taxon>Chlorophyceae</taxon>
        <taxon>CS clade</taxon>
        <taxon>Chlamydomonadales</taxon>
        <taxon>Chlamydomonadaceae</taxon>
        <taxon>Chlamydomonas</taxon>
    </lineage>
</organism>
<dbReference type="EMBL" id="BEGY01000085">
    <property type="protein sequence ID" value="GAX82722.1"/>
    <property type="molecule type" value="Genomic_DNA"/>
</dbReference>
<accession>A0A250XII3</accession>
<evidence type="ECO:0000256" key="1">
    <source>
        <dbReference type="SAM" id="MobiDB-lite"/>
    </source>
</evidence>
<protein>
    <submittedName>
        <fullName evidence="2">Uncharacterized protein</fullName>
    </submittedName>
</protein>
<comment type="caution">
    <text evidence="2">The sequence shown here is derived from an EMBL/GenBank/DDBJ whole genome shotgun (WGS) entry which is preliminary data.</text>
</comment>